<gene>
    <name evidence="1" type="ORF">PQG83_12160</name>
</gene>
<dbReference type="RefSeq" id="WP_312741359.1">
    <property type="nucleotide sequence ID" value="NZ_CP116968.1"/>
</dbReference>
<protein>
    <submittedName>
        <fullName evidence="1">Uncharacterized protein</fullName>
    </submittedName>
</protein>
<proteinExistence type="predicted"/>
<evidence type="ECO:0000313" key="1">
    <source>
        <dbReference type="EMBL" id="WNM60515.1"/>
    </source>
</evidence>
<name>A0AA96GHZ4_9BACT</name>
<dbReference type="KEGG" id="nneo:PQG83_12160"/>
<dbReference type="AlphaFoldDB" id="A0AA96GHZ4"/>
<keyword evidence="2" id="KW-1185">Reference proteome</keyword>
<sequence>MTPDNIIQLWASLEIAKFLTSEGLRATVESVRNFFSSTSRGQSIPADAQAVFLTDEGIEFVGTLLIISKPILDYIADEIRKAETDYLVCLRGAQNRGERNRCDRDAEIYICETLERAKLRNNGILPAPLDPVWIRYGCA</sequence>
<organism evidence="1 2">
    <name type="scientific">Candidatus Nitrospira neomarina</name>
    <dbReference type="NCBI Taxonomy" id="3020899"/>
    <lineage>
        <taxon>Bacteria</taxon>
        <taxon>Pseudomonadati</taxon>
        <taxon>Nitrospirota</taxon>
        <taxon>Nitrospiria</taxon>
        <taxon>Nitrospirales</taxon>
        <taxon>Nitrospiraceae</taxon>
        <taxon>Nitrospira</taxon>
    </lineage>
</organism>
<dbReference type="EMBL" id="CP116968">
    <property type="protein sequence ID" value="WNM60515.1"/>
    <property type="molecule type" value="Genomic_DNA"/>
</dbReference>
<evidence type="ECO:0000313" key="2">
    <source>
        <dbReference type="Proteomes" id="UP001302494"/>
    </source>
</evidence>
<dbReference type="Proteomes" id="UP001302494">
    <property type="component" value="Chromosome"/>
</dbReference>
<reference evidence="1 2" key="1">
    <citation type="submission" date="2023-01" db="EMBL/GenBank/DDBJ databases">
        <title>Cultivation and genomic characterization of new, ubiquitous marine nitrite-oxidizing bacteria from the Nitrospirales.</title>
        <authorList>
            <person name="Mueller A.J."/>
            <person name="Daebeler A."/>
            <person name="Herbold C.W."/>
            <person name="Kirkegaard R.H."/>
            <person name="Daims H."/>
        </authorList>
    </citation>
    <scope>NUCLEOTIDE SEQUENCE [LARGE SCALE GENOMIC DNA]</scope>
    <source>
        <strain evidence="1 2">DK</strain>
    </source>
</reference>
<accession>A0AA96GHZ4</accession>